<dbReference type="PANTHER" id="PTHR30001:SF0">
    <property type="entry name" value="RIBONUCLEASE G"/>
    <property type="match status" value="1"/>
</dbReference>
<gene>
    <name evidence="7" type="ORF">ACJDT4_12335</name>
</gene>
<keyword evidence="4" id="KW-0460">Magnesium</keyword>
<dbReference type="Gene3D" id="2.40.50.140">
    <property type="entry name" value="Nucleic acid-binding proteins"/>
    <property type="match status" value="1"/>
</dbReference>
<comment type="cofactor">
    <cofactor evidence="1">
        <name>Mg(2+)</name>
        <dbReference type="ChEBI" id="CHEBI:18420"/>
    </cofactor>
</comment>
<dbReference type="Pfam" id="PF10150">
    <property type="entry name" value="RNase_E_G"/>
    <property type="match status" value="1"/>
</dbReference>
<evidence type="ECO:0000256" key="2">
    <source>
        <dbReference type="ARBA" id="ARBA00022723"/>
    </source>
</evidence>
<name>A0ABW8TFI5_9CLOT</name>
<dbReference type="InterPro" id="IPR012340">
    <property type="entry name" value="NA-bd_OB-fold"/>
</dbReference>
<keyword evidence="2" id="KW-0479">Metal-binding</keyword>
<organism evidence="7 8">
    <name type="scientific">Clostridium neuense</name>
    <dbReference type="NCBI Taxonomy" id="1728934"/>
    <lineage>
        <taxon>Bacteria</taxon>
        <taxon>Bacillati</taxon>
        <taxon>Bacillota</taxon>
        <taxon>Clostridia</taxon>
        <taxon>Eubacteriales</taxon>
        <taxon>Clostridiaceae</taxon>
        <taxon>Clostridium</taxon>
    </lineage>
</organism>
<dbReference type="CDD" id="cd04453">
    <property type="entry name" value="S1_RNase_E"/>
    <property type="match status" value="1"/>
</dbReference>
<keyword evidence="5" id="KW-0694">RNA-binding</keyword>
<evidence type="ECO:0000256" key="1">
    <source>
        <dbReference type="ARBA" id="ARBA00001946"/>
    </source>
</evidence>
<protein>
    <submittedName>
        <fullName evidence="7">Ribonuclease E/G</fullName>
    </submittedName>
</protein>
<reference evidence="7 8" key="1">
    <citation type="submission" date="2024-11" db="EMBL/GenBank/DDBJ databases">
        <authorList>
            <person name="Heng Y.C."/>
            <person name="Lim A.C.H."/>
            <person name="Lee J.K.Y."/>
            <person name="Kittelmann S."/>
        </authorList>
    </citation>
    <scope>NUCLEOTIDE SEQUENCE [LARGE SCALE GENOMIC DNA]</scope>
    <source>
        <strain evidence="7 8">WILCCON 0114</strain>
    </source>
</reference>
<dbReference type="SUPFAM" id="SSF50249">
    <property type="entry name" value="Nucleic acid-binding proteins"/>
    <property type="match status" value="1"/>
</dbReference>
<evidence type="ECO:0000313" key="8">
    <source>
        <dbReference type="Proteomes" id="UP001623592"/>
    </source>
</evidence>
<accession>A0ABW8TFI5</accession>
<feature type="domain" description="S1 motif" evidence="6">
    <location>
        <begin position="38"/>
        <end position="105"/>
    </location>
</feature>
<proteinExistence type="predicted"/>
<dbReference type="PANTHER" id="PTHR30001">
    <property type="entry name" value="RIBONUCLEASE"/>
    <property type="match status" value="1"/>
</dbReference>
<keyword evidence="8" id="KW-1185">Reference proteome</keyword>
<dbReference type="InterPro" id="IPR003029">
    <property type="entry name" value="S1_domain"/>
</dbReference>
<evidence type="ECO:0000256" key="3">
    <source>
        <dbReference type="ARBA" id="ARBA00022801"/>
    </source>
</evidence>
<dbReference type="RefSeq" id="WP_406787868.1">
    <property type="nucleotide sequence ID" value="NZ_JBJIAA010000009.1"/>
</dbReference>
<sequence>MFLLKQIYVERCRKTLRIAVKQDGKLEQCFIEEDNDICSGQIYKGIVKNIVPAIKCAFVDIGETKSAYLYMDSKLNNLNLRKGEELLVEIIKEASGSKGPKVSNAITVPGRYAVIMTSHKEIEISKKITDKEYINNLKGSILKPEDVGVMIRTNALKVDFETVNIEIKKLYDIYKNIISKSKNSNLRGMLYNAGGAIAKVLRDRVDEETAEIIVNDKKDFDYIKEYVESKKDINCKLSFHDNVINLMDYYGIEQEILELTNKEVKLECGGFIVIDKTEALYAIDVNSGKNVKGRDIARTAVVTNLEAAREVVRQIKLRNLSGIIVVDFIDISDISIKRKILNILEEGFKNDKNKTVVYPFTELNLVQIARRRKGKSICEYIQEKCEFCSGNGKQLSLRYMKNLIGNKVARCLNDHSGEKNIYIEIDKRYKERILTDTKTFAADIGVEDGNIYIDFKDNMRFFKVELVVFEDKIEKLSQFKIYG</sequence>
<comment type="caution">
    <text evidence="7">The sequence shown here is derived from an EMBL/GenBank/DDBJ whole genome shotgun (WGS) entry which is preliminary data.</text>
</comment>
<dbReference type="InterPro" id="IPR019307">
    <property type="entry name" value="RNA-bd_AU-1/RNase_E/G"/>
</dbReference>
<evidence type="ECO:0000256" key="4">
    <source>
        <dbReference type="ARBA" id="ARBA00022842"/>
    </source>
</evidence>
<evidence type="ECO:0000259" key="6">
    <source>
        <dbReference type="SMART" id="SM00316"/>
    </source>
</evidence>
<dbReference type="Proteomes" id="UP001623592">
    <property type="component" value="Unassembled WGS sequence"/>
</dbReference>
<dbReference type="InterPro" id="IPR004659">
    <property type="entry name" value="RNase_E/G"/>
</dbReference>
<dbReference type="EMBL" id="JBJIAA010000009">
    <property type="protein sequence ID" value="MFL0251215.1"/>
    <property type="molecule type" value="Genomic_DNA"/>
</dbReference>
<keyword evidence="3" id="KW-0378">Hydrolase</keyword>
<dbReference type="SMART" id="SM00316">
    <property type="entry name" value="S1"/>
    <property type="match status" value="1"/>
</dbReference>
<evidence type="ECO:0000313" key="7">
    <source>
        <dbReference type="EMBL" id="MFL0251215.1"/>
    </source>
</evidence>
<evidence type="ECO:0000256" key="5">
    <source>
        <dbReference type="ARBA" id="ARBA00022884"/>
    </source>
</evidence>